<dbReference type="PROSITE" id="PS51257">
    <property type="entry name" value="PROKAR_LIPOPROTEIN"/>
    <property type="match status" value="1"/>
</dbReference>
<evidence type="ECO:0000313" key="3">
    <source>
        <dbReference type="Proteomes" id="UP001589836"/>
    </source>
</evidence>
<dbReference type="PANTHER" id="PTHR43649:SF11">
    <property type="entry name" value="ABC TRANSPORTER SUBSTRATE-BINDING PROTEIN YESO-RELATED"/>
    <property type="match status" value="1"/>
</dbReference>
<dbReference type="Gene3D" id="3.40.190.10">
    <property type="entry name" value="Periplasmic binding protein-like II"/>
    <property type="match status" value="2"/>
</dbReference>
<dbReference type="InterPro" id="IPR050490">
    <property type="entry name" value="Bact_solute-bd_prot1"/>
</dbReference>
<dbReference type="SUPFAM" id="SSF53850">
    <property type="entry name" value="Periplasmic binding protein-like II"/>
    <property type="match status" value="1"/>
</dbReference>
<proteinExistence type="predicted"/>
<sequence>MKMIKDRLVLLLVIGMAVGLLSACASDDASGEGEKEGEKVTLRMTWWGSQERHDRTQKVIDLYEEKNPNVEISAQFSGWDGYWNKLATQAAGGNLPDIIQMDYKYLSEYAGNGLLENLNPFIDSGVLNFDDVDPLYLDGGKLEDKLYAVNIGANAHTLVYDPSLFEKAGVEVPEPGYTWTDLKEMGQKLSDQLGEGVYGMQPNAGIMRFKHYLRENGVWLYNEDGSGLGYENDQLLVDYLQHTVDVLESGAAAPPELFMSAGTNVEQMPIVNEKTAVITDLHSNQILALEQAAGRPLALTIQPMLEGGELGHYVKPGQFFSVTSQSEKAEEAAKFIDFVTNDLEANEILNAERGVPISSKVREHLKPNLSDAGKKMFDYLELVEDYASEINEPDPQGATEIEDFFETQIEEAIYYGKITPEEAAALFRKKAEEVLANNQ</sequence>
<feature type="chain" id="PRO_5046319590" evidence="1">
    <location>
        <begin position="26"/>
        <end position="439"/>
    </location>
</feature>
<reference evidence="2 3" key="1">
    <citation type="submission" date="2024-09" db="EMBL/GenBank/DDBJ databases">
        <authorList>
            <person name="Sun Q."/>
            <person name="Mori K."/>
        </authorList>
    </citation>
    <scope>NUCLEOTIDE SEQUENCE [LARGE SCALE GENOMIC DNA]</scope>
    <source>
        <strain evidence="2 3">NCAIM B.02529</strain>
    </source>
</reference>
<gene>
    <name evidence="2" type="ORF">ACFFGV_20065</name>
</gene>
<organism evidence="2 3">
    <name type="scientific">Pontibacillus salicampi</name>
    <dbReference type="NCBI Taxonomy" id="1449801"/>
    <lineage>
        <taxon>Bacteria</taxon>
        <taxon>Bacillati</taxon>
        <taxon>Bacillota</taxon>
        <taxon>Bacilli</taxon>
        <taxon>Bacillales</taxon>
        <taxon>Bacillaceae</taxon>
        <taxon>Pontibacillus</taxon>
    </lineage>
</organism>
<dbReference type="InterPro" id="IPR006059">
    <property type="entry name" value="SBP"/>
</dbReference>
<dbReference type="Proteomes" id="UP001589836">
    <property type="component" value="Unassembled WGS sequence"/>
</dbReference>
<dbReference type="Pfam" id="PF01547">
    <property type="entry name" value="SBP_bac_1"/>
    <property type="match status" value="1"/>
</dbReference>
<keyword evidence="1" id="KW-0732">Signal</keyword>
<dbReference type="PANTHER" id="PTHR43649">
    <property type="entry name" value="ARABINOSE-BINDING PROTEIN-RELATED"/>
    <property type="match status" value="1"/>
</dbReference>
<dbReference type="EMBL" id="JBHLTP010000023">
    <property type="protein sequence ID" value="MFC0525876.1"/>
    <property type="molecule type" value="Genomic_DNA"/>
</dbReference>
<protein>
    <submittedName>
        <fullName evidence="2">ABC transporter substrate-binding protein</fullName>
    </submittedName>
</protein>
<dbReference type="RefSeq" id="WP_377351663.1">
    <property type="nucleotide sequence ID" value="NZ_JBHLTP010000023.1"/>
</dbReference>
<comment type="caution">
    <text evidence="2">The sequence shown here is derived from an EMBL/GenBank/DDBJ whole genome shotgun (WGS) entry which is preliminary data.</text>
</comment>
<keyword evidence="3" id="KW-1185">Reference proteome</keyword>
<name>A0ABV6LTY9_9BACI</name>
<accession>A0ABV6LTY9</accession>
<feature type="signal peptide" evidence="1">
    <location>
        <begin position="1"/>
        <end position="25"/>
    </location>
</feature>
<evidence type="ECO:0000313" key="2">
    <source>
        <dbReference type="EMBL" id="MFC0525876.1"/>
    </source>
</evidence>
<evidence type="ECO:0000256" key="1">
    <source>
        <dbReference type="SAM" id="SignalP"/>
    </source>
</evidence>